<dbReference type="GO" id="GO:0016020">
    <property type="term" value="C:membrane"/>
    <property type="evidence" value="ECO:0007669"/>
    <property type="project" value="UniProtKB-SubCell"/>
</dbReference>
<reference evidence="7" key="2">
    <citation type="submission" date="2019-02" db="EMBL/GenBank/DDBJ databases">
        <title>Granulicella sibirica sp. nov., a psychrotolerant acidobacterium isolated from an organic soil layer in forested tundra, West Siberia.</title>
        <authorList>
            <person name="Oshkin I.Y."/>
            <person name="Kulichevskaya I.S."/>
            <person name="Rijpstra W.I.C."/>
            <person name="Sinninghe Damste J.S."/>
            <person name="Rakitin A.L."/>
            <person name="Ravin N.V."/>
            <person name="Dedysh S.N."/>
        </authorList>
    </citation>
    <scope>NUCLEOTIDE SEQUENCE [LARGE SCALE GENOMIC DNA]</scope>
    <source>
        <strain evidence="7">AF10</strain>
    </source>
</reference>
<dbReference type="RefSeq" id="WP_128913706.1">
    <property type="nucleotide sequence ID" value="NZ_RDSM01000002.1"/>
</dbReference>
<comment type="subcellular location">
    <subcellularLocation>
        <location evidence="1">Membrane</location>
        <topology evidence="1">Multi-pass membrane protein</topology>
    </subcellularLocation>
</comment>
<feature type="transmembrane region" description="Helical" evidence="5">
    <location>
        <begin position="45"/>
        <end position="71"/>
    </location>
</feature>
<dbReference type="AlphaFoldDB" id="A0A4Q0T3R9"/>
<dbReference type="Pfam" id="PF13564">
    <property type="entry name" value="DoxX_2"/>
    <property type="match status" value="1"/>
</dbReference>
<reference evidence="6 7" key="1">
    <citation type="submission" date="2018-11" db="EMBL/GenBank/DDBJ databases">
        <authorList>
            <person name="Mardanov A.V."/>
            <person name="Ravin N.V."/>
            <person name="Dedysh S.N."/>
        </authorList>
    </citation>
    <scope>NUCLEOTIDE SEQUENCE [LARGE SCALE GENOMIC DNA]</scope>
    <source>
        <strain evidence="6 7">AF10</strain>
    </source>
</reference>
<dbReference type="Proteomes" id="UP000289437">
    <property type="component" value="Unassembled WGS sequence"/>
</dbReference>
<keyword evidence="7" id="KW-1185">Reference proteome</keyword>
<proteinExistence type="predicted"/>
<sequence length="122" mass="13239">MKRETVGWIISVVGVIPFFGGGSLNLRKTPVARKNIEHIGYPPHLVTHFGVSVIALGILTLIPQTAFLGVILTTAWMGGAVAAHVRVKDKWTVSAGILMIPVLVWIGFGLRHQAEIRSLFGF</sequence>
<dbReference type="EMBL" id="RDSM01000002">
    <property type="protein sequence ID" value="RXH56201.1"/>
    <property type="molecule type" value="Genomic_DNA"/>
</dbReference>
<name>A0A4Q0T3R9_9BACT</name>
<gene>
    <name evidence="6" type="ORF">GRAN_3058</name>
</gene>
<feature type="transmembrane region" description="Helical" evidence="5">
    <location>
        <begin position="91"/>
        <end position="110"/>
    </location>
</feature>
<keyword evidence="3 5" id="KW-1133">Transmembrane helix</keyword>
<evidence type="ECO:0000313" key="6">
    <source>
        <dbReference type="EMBL" id="RXH56201.1"/>
    </source>
</evidence>
<organism evidence="6 7">
    <name type="scientific">Granulicella sibirica</name>
    <dbReference type="NCBI Taxonomy" id="2479048"/>
    <lineage>
        <taxon>Bacteria</taxon>
        <taxon>Pseudomonadati</taxon>
        <taxon>Acidobacteriota</taxon>
        <taxon>Terriglobia</taxon>
        <taxon>Terriglobales</taxon>
        <taxon>Acidobacteriaceae</taxon>
        <taxon>Granulicella</taxon>
    </lineage>
</organism>
<keyword evidence="2 5" id="KW-0812">Transmembrane</keyword>
<evidence type="ECO:0008006" key="8">
    <source>
        <dbReference type="Google" id="ProtNLM"/>
    </source>
</evidence>
<dbReference type="OrthoDB" id="9811373at2"/>
<keyword evidence="4 5" id="KW-0472">Membrane</keyword>
<evidence type="ECO:0000256" key="2">
    <source>
        <dbReference type="ARBA" id="ARBA00022692"/>
    </source>
</evidence>
<comment type="caution">
    <text evidence="6">The sequence shown here is derived from an EMBL/GenBank/DDBJ whole genome shotgun (WGS) entry which is preliminary data.</text>
</comment>
<dbReference type="InterPro" id="IPR032808">
    <property type="entry name" value="DoxX"/>
</dbReference>
<evidence type="ECO:0000256" key="1">
    <source>
        <dbReference type="ARBA" id="ARBA00004141"/>
    </source>
</evidence>
<evidence type="ECO:0000256" key="4">
    <source>
        <dbReference type="ARBA" id="ARBA00023136"/>
    </source>
</evidence>
<accession>A0A4Q0T3R9</accession>
<evidence type="ECO:0000313" key="7">
    <source>
        <dbReference type="Proteomes" id="UP000289437"/>
    </source>
</evidence>
<feature type="transmembrane region" description="Helical" evidence="5">
    <location>
        <begin position="6"/>
        <end position="24"/>
    </location>
</feature>
<protein>
    <recommendedName>
        <fullName evidence="8">Arginine/ornithine antiporter ArcD</fullName>
    </recommendedName>
</protein>
<evidence type="ECO:0000256" key="5">
    <source>
        <dbReference type="SAM" id="Phobius"/>
    </source>
</evidence>
<evidence type="ECO:0000256" key="3">
    <source>
        <dbReference type="ARBA" id="ARBA00022989"/>
    </source>
</evidence>